<evidence type="ECO:0000313" key="2">
    <source>
        <dbReference type="EMBL" id="SVA81477.1"/>
    </source>
</evidence>
<sequence>MDWHFRSRSHHCDDCEAAFEDKQPYHTILFRGMESLERRDICPGCWEQKHETEPGAIGGYISHWQGVYEVPPPPPPEAIQKDNAETLLKKMIEQNDPAHMEACFILAVMLERKRVIKNKDQIRNEDGGRTLIYEHTQSGDVFTILDPALKLADLGDVQARVAELLEHGLNPPAANDDTGEPEQVAATVDES</sequence>
<reference evidence="2" key="1">
    <citation type="submission" date="2018-05" db="EMBL/GenBank/DDBJ databases">
        <authorList>
            <person name="Lanie J.A."/>
            <person name="Ng W.-L."/>
            <person name="Kazmierczak K.M."/>
            <person name="Andrzejewski T.M."/>
            <person name="Davidsen T.M."/>
            <person name="Wayne K.J."/>
            <person name="Tettelin H."/>
            <person name="Glass J.I."/>
            <person name="Rusch D."/>
            <person name="Podicherti R."/>
            <person name="Tsui H.-C.T."/>
            <person name="Winkler M.E."/>
        </authorList>
    </citation>
    <scope>NUCLEOTIDE SEQUENCE</scope>
</reference>
<proteinExistence type="predicted"/>
<gene>
    <name evidence="2" type="ORF">METZ01_LOCUS134331</name>
</gene>
<name>A0A381YYD7_9ZZZZ</name>
<evidence type="ECO:0000256" key="1">
    <source>
        <dbReference type="SAM" id="MobiDB-lite"/>
    </source>
</evidence>
<dbReference type="AlphaFoldDB" id="A0A381YYD7"/>
<organism evidence="2">
    <name type="scientific">marine metagenome</name>
    <dbReference type="NCBI Taxonomy" id="408172"/>
    <lineage>
        <taxon>unclassified sequences</taxon>
        <taxon>metagenomes</taxon>
        <taxon>ecological metagenomes</taxon>
    </lineage>
</organism>
<dbReference type="EMBL" id="UINC01019262">
    <property type="protein sequence ID" value="SVA81477.1"/>
    <property type="molecule type" value="Genomic_DNA"/>
</dbReference>
<feature type="region of interest" description="Disordered" evidence="1">
    <location>
        <begin position="169"/>
        <end position="191"/>
    </location>
</feature>
<accession>A0A381YYD7</accession>
<protein>
    <submittedName>
        <fullName evidence="2">Uncharacterized protein</fullName>
    </submittedName>
</protein>